<dbReference type="EMBL" id="HG996469">
    <property type="protein sequence ID" value="CAG1842527.1"/>
    <property type="molecule type" value="Genomic_DNA"/>
</dbReference>
<proteinExistence type="predicted"/>
<protein>
    <submittedName>
        <fullName evidence="1">(wild Malaysian banana) hypothetical protein</fullName>
    </submittedName>
</protein>
<reference evidence="1" key="1">
    <citation type="submission" date="2021-03" db="EMBL/GenBank/DDBJ databases">
        <authorList>
            <consortium name="Genoscope - CEA"/>
            <person name="William W."/>
        </authorList>
    </citation>
    <scope>NUCLEOTIDE SEQUENCE</scope>
    <source>
        <strain evidence="1">Doubled-haploid Pahang</strain>
    </source>
</reference>
<organism evidence="1">
    <name type="scientific">Musa acuminata subsp. malaccensis</name>
    <name type="common">Wild banana</name>
    <name type="synonym">Musa malaccensis</name>
    <dbReference type="NCBI Taxonomy" id="214687"/>
    <lineage>
        <taxon>Eukaryota</taxon>
        <taxon>Viridiplantae</taxon>
        <taxon>Streptophyta</taxon>
        <taxon>Embryophyta</taxon>
        <taxon>Tracheophyta</taxon>
        <taxon>Spermatophyta</taxon>
        <taxon>Magnoliopsida</taxon>
        <taxon>Liliopsida</taxon>
        <taxon>Zingiberales</taxon>
        <taxon>Musaceae</taxon>
        <taxon>Musa</taxon>
    </lineage>
</organism>
<feature type="non-terminal residue" evidence="1">
    <location>
        <position position="1"/>
    </location>
</feature>
<name>A0A8D7A5C2_MUSAM</name>
<accession>A0A8D7A5C2</accession>
<evidence type="ECO:0000313" key="1">
    <source>
        <dbReference type="EMBL" id="CAG1842527.1"/>
    </source>
</evidence>
<sequence>NLNNLPLEELIGSLMTYEMVHNAHDEHVEHNYLPKNERIWNYGQMNAT</sequence>
<dbReference type="AlphaFoldDB" id="A0A8D7A5C2"/>
<gene>
    <name evidence="1" type="ORF">GSMUA_123220.1</name>
</gene>